<keyword evidence="4" id="KW-0479">Metal-binding</keyword>
<keyword evidence="3" id="KW-0645">Protease</keyword>
<evidence type="ECO:0000259" key="9">
    <source>
        <dbReference type="Pfam" id="PF01431"/>
    </source>
</evidence>
<dbReference type="GO" id="GO:0016485">
    <property type="term" value="P:protein processing"/>
    <property type="evidence" value="ECO:0007669"/>
    <property type="project" value="TreeGrafter"/>
</dbReference>
<protein>
    <submittedName>
        <fullName evidence="11">Uncharacterized protein</fullName>
    </submittedName>
</protein>
<dbReference type="PROSITE" id="PS51885">
    <property type="entry name" value="NEPRILYSIN"/>
    <property type="match status" value="1"/>
</dbReference>
<dbReference type="Pfam" id="PF01431">
    <property type="entry name" value="Peptidase_M13"/>
    <property type="match status" value="1"/>
</dbReference>
<dbReference type="Gene3D" id="1.10.1380.10">
    <property type="entry name" value="Neutral endopeptidase , domain2"/>
    <property type="match status" value="1"/>
</dbReference>
<evidence type="ECO:0000313" key="11">
    <source>
        <dbReference type="EMBL" id="CAJ0572986.1"/>
    </source>
</evidence>
<dbReference type="EMBL" id="CATQJA010002610">
    <property type="protein sequence ID" value="CAJ0572986.1"/>
    <property type="molecule type" value="Genomic_DNA"/>
</dbReference>
<keyword evidence="6" id="KW-0862">Zinc</keyword>
<evidence type="ECO:0000313" key="12">
    <source>
        <dbReference type="Proteomes" id="UP001177023"/>
    </source>
</evidence>
<dbReference type="PANTHER" id="PTHR11733:SF237">
    <property type="entry name" value="NEPRILYSIN-LIKE 4"/>
    <property type="match status" value="1"/>
</dbReference>
<feature type="domain" description="Peptidase M13 C-terminal" evidence="9">
    <location>
        <begin position="528"/>
        <end position="727"/>
    </location>
</feature>
<dbReference type="GO" id="GO:0004222">
    <property type="term" value="F:metalloendopeptidase activity"/>
    <property type="evidence" value="ECO:0007669"/>
    <property type="project" value="InterPro"/>
</dbReference>
<keyword evidence="8" id="KW-0472">Membrane</keyword>
<evidence type="ECO:0000256" key="8">
    <source>
        <dbReference type="SAM" id="Phobius"/>
    </source>
</evidence>
<dbReference type="Proteomes" id="UP001177023">
    <property type="component" value="Unassembled WGS sequence"/>
</dbReference>
<feature type="domain" description="Peptidase M13 N-terminal" evidence="10">
    <location>
        <begin position="299"/>
        <end position="466"/>
    </location>
</feature>
<name>A0AA36CPN8_9BILA</name>
<dbReference type="Gene3D" id="3.40.390.10">
    <property type="entry name" value="Collagenase (Catalytic Domain)"/>
    <property type="match status" value="1"/>
</dbReference>
<dbReference type="GO" id="GO:0046872">
    <property type="term" value="F:metal ion binding"/>
    <property type="evidence" value="ECO:0007669"/>
    <property type="project" value="UniProtKB-KW"/>
</dbReference>
<feature type="domain" description="Peptidase M13 N-terminal" evidence="10">
    <location>
        <begin position="112"/>
        <end position="210"/>
    </location>
</feature>
<evidence type="ECO:0000256" key="6">
    <source>
        <dbReference type="ARBA" id="ARBA00022833"/>
    </source>
</evidence>
<keyword evidence="8" id="KW-1133">Transmembrane helix</keyword>
<dbReference type="InterPro" id="IPR018497">
    <property type="entry name" value="Peptidase_M13_C"/>
</dbReference>
<dbReference type="InterPro" id="IPR024079">
    <property type="entry name" value="MetalloPept_cat_dom_sf"/>
</dbReference>
<dbReference type="Pfam" id="PF05649">
    <property type="entry name" value="Peptidase_M13_N"/>
    <property type="match status" value="2"/>
</dbReference>
<keyword evidence="8" id="KW-0812">Transmembrane</keyword>
<proteinExistence type="inferred from homology"/>
<evidence type="ECO:0000256" key="5">
    <source>
        <dbReference type="ARBA" id="ARBA00022801"/>
    </source>
</evidence>
<comment type="cofactor">
    <cofactor evidence="1">
        <name>Zn(2+)</name>
        <dbReference type="ChEBI" id="CHEBI:29105"/>
    </cofactor>
</comment>
<dbReference type="AlphaFoldDB" id="A0AA36CPN8"/>
<accession>A0AA36CPN8</accession>
<reference evidence="11" key="1">
    <citation type="submission" date="2023-06" db="EMBL/GenBank/DDBJ databases">
        <authorList>
            <person name="Delattre M."/>
        </authorList>
    </citation>
    <scope>NUCLEOTIDE SEQUENCE</scope>
    <source>
        <strain evidence="11">AF72</strain>
    </source>
</reference>
<dbReference type="CDD" id="cd08662">
    <property type="entry name" value="M13"/>
    <property type="match status" value="1"/>
</dbReference>
<dbReference type="SUPFAM" id="SSF55486">
    <property type="entry name" value="Metalloproteases ('zincins'), catalytic domain"/>
    <property type="match status" value="1"/>
</dbReference>
<dbReference type="InterPro" id="IPR042089">
    <property type="entry name" value="Peptidase_M13_dom_2"/>
</dbReference>
<evidence type="ECO:0000256" key="1">
    <source>
        <dbReference type="ARBA" id="ARBA00001947"/>
    </source>
</evidence>
<keyword evidence="12" id="KW-1185">Reference proteome</keyword>
<evidence type="ECO:0000256" key="7">
    <source>
        <dbReference type="ARBA" id="ARBA00023049"/>
    </source>
</evidence>
<dbReference type="PANTHER" id="PTHR11733">
    <property type="entry name" value="ZINC METALLOPROTEASE FAMILY M13 NEPRILYSIN-RELATED"/>
    <property type="match status" value="1"/>
</dbReference>
<comment type="caution">
    <text evidence="11">The sequence shown here is derived from an EMBL/GenBank/DDBJ whole genome shotgun (WGS) entry which is preliminary data.</text>
</comment>
<feature type="transmembrane region" description="Helical" evidence="8">
    <location>
        <begin position="12"/>
        <end position="29"/>
    </location>
</feature>
<dbReference type="InterPro" id="IPR000718">
    <property type="entry name" value="Peptidase_M13"/>
</dbReference>
<dbReference type="InterPro" id="IPR008753">
    <property type="entry name" value="Peptidase_M13_N"/>
</dbReference>
<keyword evidence="5" id="KW-0378">Hydrolase</keyword>
<evidence type="ECO:0000256" key="2">
    <source>
        <dbReference type="ARBA" id="ARBA00007357"/>
    </source>
</evidence>
<gene>
    <name evidence="11" type="ORF">MSPICULIGERA_LOCUS11356</name>
</gene>
<evidence type="ECO:0000259" key="10">
    <source>
        <dbReference type="Pfam" id="PF05649"/>
    </source>
</evidence>
<dbReference type="PRINTS" id="PR00786">
    <property type="entry name" value="NEPRILYSIN"/>
</dbReference>
<organism evidence="11 12">
    <name type="scientific">Mesorhabditis spiculigera</name>
    <dbReference type="NCBI Taxonomy" id="96644"/>
    <lineage>
        <taxon>Eukaryota</taxon>
        <taxon>Metazoa</taxon>
        <taxon>Ecdysozoa</taxon>
        <taxon>Nematoda</taxon>
        <taxon>Chromadorea</taxon>
        <taxon>Rhabditida</taxon>
        <taxon>Rhabditina</taxon>
        <taxon>Rhabditomorpha</taxon>
        <taxon>Rhabditoidea</taxon>
        <taxon>Rhabditidae</taxon>
        <taxon>Mesorhabditinae</taxon>
        <taxon>Mesorhabditis</taxon>
    </lineage>
</organism>
<comment type="similarity">
    <text evidence="2">Belongs to the peptidase M13 family.</text>
</comment>
<evidence type="ECO:0000256" key="3">
    <source>
        <dbReference type="ARBA" id="ARBA00022670"/>
    </source>
</evidence>
<sequence length="768" mass="86632">MDVYRAGQQHGNKLLILLICSFSAIVYWTCLHRLGIDPHDQKHIGLEENPQSHESPHDTLGFDENQLRHAEDDDLDLRRQQKIGASPPVCNTKGCQTAAQTFKSIILPSSNPCNDFFDFACGKWVQDNPLKPGDMMTGTPLGLEALLHTKIKEFLVAVPHNASATHADRIVHKVYNMCIETQHGGVQQFRELVTQLGGPPFTASSRPSYAEIIRLTGGDVFPFFQPMRYFDGELLGIVLAPIAQLFPEHVPKRRSLVKKLSLQLAADFGSTLSESRLEKGLNGYMNLLTKLEAARPGDNAQRFFNDIGELSARFPNLHLKTQLDAHLQHFGTNFSVIVQRASYFEKLTRIVYDQPEEVLEALVIELFISRFGELGNSYHALWQESKTTGQDVEKECIKKVIEYHPRWVDSMSLNSVYDREDLKSIVELGLKVREAFVEIVKENPWADGGTQENVIEKVKNMTMHVGDTFETWTMGNVDAFYKEYTPANVSNWFDYKKAVKTFRPSPTLAKNAFRDTQAVVNAFNAGSYIQIMWGILAKPLYHHDAALELLYGAMGFIIGHELTHTFDADSIESAGPHQILIGAEDRQQFGAQLACIEEQYGNATLPLNSINGTFSQSGELTNGEAISDNMGLRTAFRGYRNERKRLYGDQSSQLPGLQQYTPDQLFFVGASLFFCGEESDARLISLLTNEHPPMRTRLNEMMKNSQEFAMTYKCPLGSPMNPAKKCRMPIGQRCIVFVHLLEALRQKPIFVHVLYFCIDENKEGESVF</sequence>
<evidence type="ECO:0000256" key="4">
    <source>
        <dbReference type="ARBA" id="ARBA00022723"/>
    </source>
</evidence>
<dbReference type="GO" id="GO:0005886">
    <property type="term" value="C:plasma membrane"/>
    <property type="evidence" value="ECO:0007669"/>
    <property type="project" value="TreeGrafter"/>
</dbReference>
<keyword evidence="7" id="KW-0482">Metalloprotease</keyword>
<feature type="non-terminal residue" evidence="11">
    <location>
        <position position="1"/>
    </location>
</feature>